<keyword evidence="1" id="KW-1133">Transmembrane helix</keyword>
<name>A0A7S3P488_9STRA</name>
<evidence type="ECO:0008006" key="3">
    <source>
        <dbReference type="Google" id="ProtNLM"/>
    </source>
</evidence>
<sequence>MVSDILIEDFANPLHSWKVAGEADAAGWRMEHGVGILNGGPCATTTTTEEVASPVVDVSSCQGLMIKVKSTGSSSSSSSIRVSFGNDNSDDGFFTAGWQAWDNNSDEWTQVLIPFSHFTANNLVENGNDLMDTTTTTWSCAQDARLCPTTASLQNLQRLLICSQDDVLEIAWIYGAACTAEAATERREEIFMSTTARTHHGGGGGGASAAIMIVGSVAGCILLLAVLFVGIKKMSSHHHSRYAAVRDNEEHDDTELTLQVWNEDSKLEMEELEWLEDNA</sequence>
<keyword evidence="1" id="KW-0812">Transmembrane</keyword>
<feature type="transmembrane region" description="Helical" evidence="1">
    <location>
        <begin position="209"/>
        <end position="231"/>
    </location>
</feature>
<dbReference type="EMBL" id="HBIM01004392">
    <property type="protein sequence ID" value="CAE0405785.1"/>
    <property type="molecule type" value="Transcribed_RNA"/>
</dbReference>
<evidence type="ECO:0000313" key="2">
    <source>
        <dbReference type="EMBL" id="CAE0405785.1"/>
    </source>
</evidence>
<dbReference type="AlphaFoldDB" id="A0A7S3P488"/>
<accession>A0A7S3P488</accession>
<organism evidence="2">
    <name type="scientific">Amphora coffeiformis</name>
    <dbReference type="NCBI Taxonomy" id="265554"/>
    <lineage>
        <taxon>Eukaryota</taxon>
        <taxon>Sar</taxon>
        <taxon>Stramenopiles</taxon>
        <taxon>Ochrophyta</taxon>
        <taxon>Bacillariophyta</taxon>
        <taxon>Bacillariophyceae</taxon>
        <taxon>Bacillariophycidae</taxon>
        <taxon>Thalassiophysales</taxon>
        <taxon>Catenulaceae</taxon>
        <taxon>Amphora</taxon>
    </lineage>
</organism>
<evidence type="ECO:0000256" key="1">
    <source>
        <dbReference type="SAM" id="Phobius"/>
    </source>
</evidence>
<protein>
    <recommendedName>
        <fullName evidence="3">NADH:ubiquinone oxidoreductase intermediate-associated protein 30 domain-containing protein</fullName>
    </recommendedName>
</protein>
<proteinExistence type="predicted"/>
<keyword evidence="1" id="KW-0472">Membrane</keyword>
<reference evidence="2" key="1">
    <citation type="submission" date="2021-01" db="EMBL/GenBank/DDBJ databases">
        <authorList>
            <person name="Corre E."/>
            <person name="Pelletier E."/>
            <person name="Niang G."/>
            <person name="Scheremetjew M."/>
            <person name="Finn R."/>
            <person name="Kale V."/>
            <person name="Holt S."/>
            <person name="Cochrane G."/>
            <person name="Meng A."/>
            <person name="Brown T."/>
            <person name="Cohen L."/>
        </authorList>
    </citation>
    <scope>NUCLEOTIDE SEQUENCE</scope>
    <source>
        <strain evidence="2">CCMP127</strain>
    </source>
</reference>
<gene>
    <name evidence="2" type="ORF">ACOF00016_LOCUS3753</name>
</gene>